<dbReference type="InterPro" id="IPR050446">
    <property type="entry name" value="FAD-oxidoreductase/Apoptosis"/>
</dbReference>
<dbReference type="Gene3D" id="3.50.50.60">
    <property type="entry name" value="FAD/NAD(P)-binding domain"/>
    <property type="match status" value="2"/>
</dbReference>
<evidence type="ECO:0000259" key="7">
    <source>
        <dbReference type="Pfam" id="PF14759"/>
    </source>
</evidence>
<feature type="domain" description="FAD/NAD(P)-binding" evidence="6">
    <location>
        <begin position="12"/>
        <end position="308"/>
    </location>
</feature>
<dbReference type="Proteomes" id="UP000198348">
    <property type="component" value="Unassembled WGS sequence"/>
</dbReference>
<reference evidence="8 9" key="1">
    <citation type="submission" date="2017-06" db="EMBL/GenBank/DDBJ databases">
        <authorList>
            <person name="Kim H.J."/>
            <person name="Triplett B.A."/>
        </authorList>
    </citation>
    <scope>NUCLEOTIDE SEQUENCE [LARGE SCALE GENOMIC DNA]</scope>
    <source>
        <strain evidence="8 9">DSM 45207</strain>
    </source>
</reference>
<dbReference type="InterPro" id="IPR028202">
    <property type="entry name" value="Reductase_C"/>
</dbReference>
<accession>A0A238WPR5</accession>
<evidence type="ECO:0000256" key="4">
    <source>
        <dbReference type="ARBA" id="ARBA00023002"/>
    </source>
</evidence>
<dbReference type="PRINTS" id="PR00368">
    <property type="entry name" value="FADPNR"/>
</dbReference>
<dbReference type="Pfam" id="PF07992">
    <property type="entry name" value="Pyr_redox_2"/>
    <property type="match status" value="1"/>
</dbReference>
<protein>
    <submittedName>
        <fullName evidence="8">NADPH-dependent 2,4-dienoyl-CoA reductase, sulfur reductase</fullName>
    </submittedName>
</protein>
<organism evidence="8 9">
    <name type="scientific">Haloechinothrix alba</name>
    <dbReference type="NCBI Taxonomy" id="664784"/>
    <lineage>
        <taxon>Bacteria</taxon>
        <taxon>Bacillati</taxon>
        <taxon>Actinomycetota</taxon>
        <taxon>Actinomycetes</taxon>
        <taxon>Pseudonocardiales</taxon>
        <taxon>Pseudonocardiaceae</taxon>
        <taxon>Haloechinothrix</taxon>
    </lineage>
</organism>
<evidence type="ECO:0000259" key="6">
    <source>
        <dbReference type="Pfam" id="PF07992"/>
    </source>
</evidence>
<keyword evidence="9" id="KW-1185">Reference proteome</keyword>
<dbReference type="InterPro" id="IPR036188">
    <property type="entry name" value="FAD/NAD-bd_sf"/>
</dbReference>
<dbReference type="PANTHER" id="PTHR43557:SF2">
    <property type="entry name" value="RIESKE DOMAIN-CONTAINING PROTEIN-RELATED"/>
    <property type="match status" value="1"/>
</dbReference>
<evidence type="ECO:0000313" key="9">
    <source>
        <dbReference type="Proteomes" id="UP000198348"/>
    </source>
</evidence>
<keyword evidence="4" id="KW-0560">Oxidoreductase</keyword>
<dbReference type="RefSeq" id="WP_176439843.1">
    <property type="nucleotide sequence ID" value="NZ_FZNW01000007.1"/>
</dbReference>
<sequence>MTAASGVDAASTIAVVGTGVAGTTAALTLRNAGFTGRVVLIGDEPDEPYRRPPLSKDVLRGTMSPGRTRLRAPDTWSQHSIELRTDTRVSGVDAEARRIIFADGTGLDFDRILLATGGLPKVLPQARGVGGVYTLRTLADVSALHGVLAAGSRLLVIGAGLIGSEVAATARDMDCAVTVLEAQPAPLSRVLPREITRVYEELHRASGVDLHTGVDVRELIHEGDQLAATDAGGRVHSADAAVVAVGLDPRTELAEHAGIATGDGIIVDEHFATSAPGVYAAGDVANHPNHVLGGRQRVEHWLNAQEQGAAAARAMLGDRTPYSCVPWSWSDQHGVTMHVCGWPEAAEDLTVRGEPGARDFTAIARRHGRVVGAVGMNRPAELRALRKVVSAAPHAEQAVLADPATELASLASLEVAGTSS</sequence>
<dbReference type="SUPFAM" id="SSF51905">
    <property type="entry name" value="FAD/NAD(P)-binding domain"/>
    <property type="match status" value="1"/>
</dbReference>
<evidence type="ECO:0000256" key="2">
    <source>
        <dbReference type="ARBA" id="ARBA00022630"/>
    </source>
</evidence>
<dbReference type="AlphaFoldDB" id="A0A238WPR5"/>
<evidence type="ECO:0000313" key="8">
    <source>
        <dbReference type="EMBL" id="SNR48467.1"/>
    </source>
</evidence>
<feature type="domain" description="Reductase C-terminal" evidence="7">
    <location>
        <begin position="327"/>
        <end position="410"/>
    </location>
</feature>
<evidence type="ECO:0000256" key="5">
    <source>
        <dbReference type="SAM" id="MobiDB-lite"/>
    </source>
</evidence>
<dbReference type="PANTHER" id="PTHR43557">
    <property type="entry name" value="APOPTOSIS-INDUCING FACTOR 1"/>
    <property type="match status" value="1"/>
</dbReference>
<dbReference type="Gene3D" id="3.30.390.30">
    <property type="match status" value="1"/>
</dbReference>
<dbReference type="InterPro" id="IPR016156">
    <property type="entry name" value="FAD/NAD-linked_Rdtase_dimer_sf"/>
</dbReference>
<dbReference type="SUPFAM" id="SSF55424">
    <property type="entry name" value="FAD/NAD-linked reductases, dimerisation (C-terminal) domain"/>
    <property type="match status" value="1"/>
</dbReference>
<feature type="region of interest" description="Disordered" evidence="5">
    <location>
        <begin position="50"/>
        <end position="75"/>
    </location>
</feature>
<dbReference type="EMBL" id="FZNW01000007">
    <property type="protein sequence ID" value="SNR48467.1"/>
    <property type="molecule type" value="Genomic_DNA"/>
</dbReference>
<evidence type="ECO:0000256" key="1">
    <source>
        <dbReference type="ARBA" id="ARBA00001974"/>
    </source>
</evidence>
<keyword evidence="3" id="KW-0274">FAD</keyword>
<dbReference type="Pfam" id="PF14759">
    <property type="entry name" value="Reductase_C"/>
    <property type="match status" value="1"/>
</dbReference>
<dbReference type="GO" id="GO:0005737">
    <property type="term" value="C:cytoplasm"/>
    <property type="evidence" value="ECO:0007669"/>
    <property type="project" value="TreeGrafter"/>
</dbReference>
<name>A0A238WPR5_9PSEU</name>
<evidence type="ECO:0000256" key="3">
    <source>
        <dbReference type="ARBA" id="ARBA00022827"/>
    </source>
</evidence>
<dbReference type="PRINTS" id="PR00411">
    <property type="entry name" value="PNDRDTASEI"/>
</dbReference>
<comment type="cofactor">
    <cofactor evidence="1">
        <name>FAD</name>
        <dbReference type="ChEBI" id="CHEBI:57692"/>
    </cofactor>
</comment>
<dbReference type="InterPro" id="IPR023753">
    <property type="entry name" value="FAD/NAD-binding_dom"/>
</dbReference>
<keyword evidence="2" id="KW-0285">Flavoprotein</keyword>
<gene>
    <name evidence="8" type="ORF">SAMN06265360_10757</name>
</gene>
<proteinExistence type="predicted"/>
<dbReference type="GO" id="GO:0016651">
    <property type="term" value="F:oxidoreductase activity, acting on NAD(P)H"/>
    <property type="evidence" value="ECO:0007669"/>
    <property type="project" value="TreeGrafter"/>
</dbReference>